<name>A0ABM9AP92_9BACT</name>
<accession>A0ABM9AP92</accession>
<evidence type="ECO:0008006" key="5">
    <source>
        <dbReference type="Google" id="ProtNLM"/>
    </source>
</evidence>
<dbReference type="Gene3D" id="1.10.150.20">
    <property type="entry name" value="5' to 3' exonuclease, C-terminal subdomain"/>
    <property type="match status" value="1"/>
</dbReference>
<evidence type="ECO:0000313" key="3">
    <source>
        <dbReference type="EMBL" id="CAH0995438.1"/>
    </source>
</evidence>
<dbReference type="Proteomes" id="UP000837932">
    <property type="component" value="Unassembled WGS sequence"/>
</dbReference>
<organism evidence="3 4">
    <name type="scientific">Emticicia aquatica</name>
    <dbReference type="NCBI Taxonomy" id="1681835"/>
    <lineage>
        <taxon>Bacteria</taxon>
        <taxon>Pseudomonadati</taxon>
        <taxon>Bacteroidota</taxon>
        <taxon>Cytophagia</taxon>
        <taxon>Cytophagales</taxon>
        <taxon>Leadbetterellaceae</taxon>
        <taxon>Emticicia</taxon>
    </lineage>
</organism>
<keyword evidence="2" id="KW-0812">Transmembrane</keyword>
<keyword evidence="1" id="KW-0175">Coiled coil</keyword>
<sequence>MENLKCLFTNFPWDIFLFWFLPLLLLSLLLWWGLNRQIENLKEHNFELQDRINFLEGELESCRKTKVSVATNVENSPNVATGVVAGGIAASGLGVAAAPTKKDDLKIVEGIGPKIEELFNKAGIYTFAELSNTTAARMKEILDAAGPRFQIHNPATWADQAALARDGKWDELKKWQDELYKGKA</sequence>
<evidence type="ECO:0000256" key="2">
    <source>
        <dbReference type="SAM" id="Phobius"/>
    </source>
</evidence>
<proteinExistence type="predicted"/>
<feature type="transmembrane region" description="Helical" evidence="2">
    <location>
        <begin position="15"/>
        <end position="34"/>
    </location>
</feature>
<dbReference type="RefSeq" id="WP_238805991.1">
    <property type="nucleotide sequence ID" value="NZ_CAKLPY010000001.1"/>
</dbReference>
<evidence type="ECO:0000256" key="1">
    <source>
        <dbReference type="SAM" id="Coils"/>
    </source>
</evidence>
<dbReference type="EMBL" id="CAKLPY010000001">
    <property type="protein sequence ID" value="CAH0995438.1"/>
    <property type="molecule type" value="Genomic_DNA"/>
</dbReference>
<comment type="caution">
    <text evidence="3">The sequence shown here is derived from an EMBL/GenBank/DDBJ whole genome shotgun (WGS) entry which is preliminary data.</text>
</comment>
<protein>
    <recommendedName>
        <fullName evidence="5">DUF4332 domain-containing protein</fullName>
    </recommendedName>
</protein>
<gene>
    <name evidence="3" type="ORF">EMA8858_01560</name>
</gene>
<feature type="coiled-coil region" evidence="1">
    <location>
        <begin position="38"/>
        <end position="65"/>
    </location>
</feature>
<keyword evidence="2" id="KW-1133">Transmembrane helix</keyword>
<evidence type="ECO:0000313" key="4">
    <source>
        <dbReference type="Proteomes" id="UP000837932"/>
    </source>
</evidence>
<keyword evidence="4" id="KW-1185">Reference proteome</keyword>
<keyword evidence="2" id="KW-0472">Membrane</keyword>
<reference evidence="3" key="1">
    <citation type="submission" date="2021-12" db="EMBL/GenBank/DDBJ databases">
        <authorList>
            <person name="Rodrigo-Torres L."/>
            <person name="Arahal R. D."/>
            <person name="Lucena T."/>
        </authorList>
    </citation>
    <scope>NUCLEOTIDE SEQUENCE</scope>
    <source>
        <strain evidence="3">CECT 8858</strain>
    </source>
</reference>